<comment type="caution">
    <text evidence="1">The sequence shown here is derived from an EMBL/GenBank/DDBJ whole genome shotgun (WGS) entry which is preliminary data.</text>
</comment>
<sequence>MACQKKHFLRIGLKPLESRLVLKAIPIWIENPIEFQVPKVSHQTSIRCWYSVSAQVLSYQ</sequence>
<proteinExistence type="predicted"/>
<protein>
    <submittedName>
        <fullName evidence="1">Uncharacterized protein</fullName>
    </submittedName>
</protein>
<evidence type="ECO:0000313" key="2">
    <source>
        <dbReference type="Proteomes" id="UP000076962"/>
    </source>
</evidence>
<accession>A0A176RVR1</accession>
<name>A0A176RVR1_9GAMM</name>
<evidence type="ECO:0000313" key="1">
    <source>
        <dbReference type="EMBL" id="OAD19824.1"/>
    </source>
</evidence>
<dbReference type="AlphaFoldDB" id="A0A176RVR1"/>
<gene>
    <name evidence="1" type="ORF">THIOM_004513</name>
</gene>
<dbReference type="EMBL" id="LUTY01002650">
    <property type="protein sequence ID" value="OAD19824.1"/>
    <property type="molecule type" value="Genomic_DNA"/>
</dbReference>
<keyword evidence="2" id="KW-1185">Reference proteome</keyword>
<dbReference type="Proteomes" id="UP000076962">
    <property type="component" value="Unassembled WGS sequence"/>
</dbReference>
<reference evidence="1 2" key="1">
    <citation type="submission" date="2016-05" db="EMBL/GenBank/DDBJ databases">
        <title>Single-cell genome of chain-forming Candidatus Thiomargarita nelsonii and comparison to other large sulfur-oxidizing bacteria.</title>
        <authorList>
            <person name="Winkel M."/>
            <person name="Salman V."/>
            <person name="Woyke T."/>
            <person name="Schulz-Vogt H."/>
            <person name="Richter M."/>
            <person name="Flood B."/>
            <person name="Bailey J."/>
            <person name="Amann R."/>
            <person name="Mussmann M."/>
        </authorList>
    </citation>
    <scope>NUCLEOTIDE SEQUENCE [LARGE SCALE GENOMIC DNA]</scope>
    <source>
        <strain evidence="1 2">THI036</strain>
    </source>
</reference>
<organism evidence="1 2">
    <name type="scientific">Candidatus Thiomargarita nelsonii</name>
    <dbReference type="NCBI Taxonomy" id="1003181"/>
    <lineage>
        <taxon>Bacteria</taxon>
        <taxon>Pseudomonadati</taxon>
        <taxon>Pseudomonadota</taxon>
        <taxon>Gammaproteobacteria</taxon>
        <taxon>Thiotrichales</taxon>
        <taxon>Thiotrichaceae</taxon>
        <taxon>Thiomargarita</taxon>
    </lineage>
</organism>